<dbReference type="InterPro" id="IPR050625">
    <property type="entry name" value="ParA/MinD_ATPase"/>
</dbReference>
<comment type="caution">
    <text evidence="3">The sequence shown here is derived from an EMBL/GenBank/DDBJ whole genome shotgun (WGS) entry which is preliminary data.</text>
</comment>
<dbReference type="PANTHER" id="PTHR43384:SF6">
    <property type="entry name" value="SEPTUM SITE-DETERMINING PROTEIN MIND HOMOLOG, CHLOROPLASTIC"/>
    <property type="match status" value="1"/>
</dbReference>
<dbReference type="SUPFAM" id="SSF52540">
    <property type="entry name" value="P-loop containing nucleoside triphosphate hydrolases"/>
    <property type="match status" value="1"/>
</dbReference>
<dbReference type="InterPro" id="IPR027417">
    <property type="entry name" value="P-loop_NTPase"/>
</dbReference>
<keyword evidence="2" id="KW-0067">ATP-binding</keyword>
<dbReference type="Pfam" id="PF06564">
    <property type="entry name" value="CBP_BcsQ"/>
    <property type="match status" value="1"/>
</dbReference>
<dbReference type="Gene3D" id="3.40.50.300">
    <property type="entry name" value="P-loop containing nucleotide triphosphate hydrolases"/>
    <property type="match status" value="1"/>
</dbReference>
<dbReference type="PANTHER" id="PTHR43384">
    <property type="entry name" value="SEPTUM SITE-DETERMINING PROTEIN MIND HOMOLOG, CHLOROPLASTIC-RELATED"/>
    <property type="match status" value="1"/>
</dbReference>
<evidence type="ECO:0000313" key="4">
    <source>
        <dbReference type="Proteomes" id="UP001529369"/>
    </source>
</evidence>
<evidence type="ECO:0000256" key="2">
    <source>
        <dbReference type="ARBA" id="ARBA00022840"/>
    </source>
</evidence>
<organism evidence="3 4">
    <name type="scientific">Paeniroseomonas aquatica</name>
    <dbReference type="NCBI Taxonomy" id="373043"/>
    <lineage>
        <taxon>Bacteria</taxon>
        <taxon>Pseudomonadati</taxon>
        <taxon>Pseudomonadota</taxon>
        <taxon>Alphaproteobacteria</taxon>
        <taxon>Acetobacterales</taxon>
        <taxon>Acetobacteraceae</taxon>
        <taxon>Paeniroseomonas</taxon>
    </lineage>
</organism>
<name>A0ABT8AF67_9PROT</name>
<dbReference type="Gene3D" id="3.40.50.2300">
    <property type="match status" value="1"/>
</dbReference>
<sequence length="407" mass="44045">MPDGPQTSYQDRAEALLHRPDRKQFVCFCADAATEEALRAGLAEAALTDAEFIRADAAQAIALLRDMPTPWTLLVDVTGHPQPLAALDDLAHVVEPDVRVLVVGDRQDVGFYRQLTRSLGVVDYLYKPLSAGMVAEHFGPIATGRGPQAQRNHGGRLLSVTGVRGGVGASTIAANLAWYLGNVADRHTVVLDADLHRGSQALLLGAQPGAGLRNVLEHPSRVDEVFVDRAAAGVTPRLHLLAAEEALDSPIAYAPQAAEQLLALLRRRYNFIVADAPFEADALGRALFALAQHRILVLEPTLACIRDTLRLLQLPSGPHQTFRPLLVLNRADRKGGLPTGRVAEALKLQPDIIIPDQPKRLEEAATLGKPAVATVRGFRNVIGQLAQAAGGTGNEPRRRRGFPWWRR</sequence>
<evidence type="ECO:0000313" key="3">
    <source>
        <dbReference type="EMBL" id="MDN3568407.1"/>
    </source>
</evidence>
<proteinExistence type="predicted"/>
<reference evidence="4" key="1">
    <citation type="journal article" date="2019" name="Int. J. Syst. Evol. Microbiol.">
        <title>The Global Catalogue of Microorganisms (GCM) 10K type strain sequencing project: providing services to taxonomists for standard genome sequencing and annotation.</title>
        <authorList>
            <consortium name="The Broad Institute Genomics Platform"/>
            <consortium name="The Broad Institute Genome Sequencing Center for Infectious Disease"/>
            <person name="Wu L."/>
            <person name="Ma J."/>
        </authorList>
    </citation>
    <scope>NUCLEOTIDE SEQUENCE [LARGE SCALE GENOMIC DNA]</scope>
    <source>
        <strain evidence="4">CECT 7131</strain>
    </source>
</reference>
<evidence type="ECO:0000256" key="1">
    <source>
        <dbReference type="ARBA" id="ARBA00022741"/>
    </source>
</evidence>
<dbReference type="Proteomes" id="UP001529369">
    <property type="component" value="Unassembled WGS sequence"/>
</dbReference>
<dbReference type="EMBL" id="JAUFPN010000206">
    <property type="protein sequence ID" value="MDN3568407.1"/>
    <property type="molecule type" value="Genomic_DNA"/>
</dbReference>
<gene>
    <name evidence="3" type="ORF">QWZ14_28845</name>
</gene>
<keyword evidence="1" id="KW-0547">Nucleotide-binding</keyword>
<protein>
    <submittedName>
        <fullName evidence="3">Pilus assembly protein</fullName>
    </submittedName>
</protein>
<dbReference type="InterPro" id="IPR017746">
    <property type="entry name" value="Cellulose_synthase_operon_BcsQ"/>
</dbReference>
<dbReference type="RefSeq" id="WP_290320521.1">
    <property type="nucleotide sequence ID" value="NZ_JAUFPN010000206.1"/>
</dbReference>
<keyword evidence="4" id="KW-1185">Reference proteome</keyword>
<accession>A0ABT8AF67</accession>